<gene>
    <name evidence="5" type="ORF">F5Z01DRAFT_697898</name>
</gene>
<feature type="domain" description="Tyrosinase copper-binding" evidence="4">
    <location>
        <begin position="323"/>
        <end position="334"/>
    </location>
</feature>
<dbReference type="InterPro" id="IPR002227">
    <property type="entry name" value="Tyrosinase_Cu-bd"/>
</dbReference>
<evidence type="ECO:0000259" key="3">
    <source>
        <dbReference type="PROSITE" id="PS00497"/>
    </source>
</evidence>
<dbReference type="PANTHER" id="PTHR11474">
    <property type="entry name" value="TYROSINASE FAMILY MEMBER"/>
    <property type="match status" value="1"/>
</dbReference>
<evidence type="ECO:0000259" key="4">
    <source>
        <dbReference type="PROSITE" id="PS00498"/>
    </source>
</evidence>
<protein>
    <recommendedName>
        <fullName evidence="3 4">Tyrosinase copper-binding domain-containing protein</fullName>
    </recommendedName>
</protein>
<evidence type="ECO:0000256" key="2">
    <source>
        <dbReference type="SAM" id="SignalP"/>
    </source>
</evidence>
<feature type="signal peptide" evidence="2">
    <location>
        <begin position="1"/>
        <end position="19"/>
    </location>
</feature>
<evidence type="ECO:0000313" key="5">
    <source>
        <dbReference type="EMBL" id="KAG9249433.1"/>
    </source>
</evidence>
<dbReference type="PROSITE" id="PS00498">
    <property type="entry name" value="TYROSINASE_2"/>
    <property type="match status" value="1"/>
</dbReference>
<dbReference type="RefSeq" id="XP_046113357.1">
    <property type="nucleotide sequence ID" value="XM_046266340.1"/>
</dbReference>
<comment type="caution">
    <text evidence="5">The sequence shown here is derived from an EMBL/GenBank/DDBJ whole genome shotgun (WGS) entry which is preliminary data.</text>
</comment>
<dbReference type="PRINTS" id="PR00092">
    <property type="entry name" value="TYROSINASE"/>
</dbReference>
<dbReference type="InterPro" id="IPR050316">
    <property type="entry name" value="Tyrosinase/Hemocyanin"/>
</dbReference>
<feature type="chain" id="PRO_5040122153" description="Tyrosinase copper-binding domain-containing protein" evidence="2">
    <location>
        <begin position="20"/>
        <end position="404"/>
    </location>
</feature>
<evidence type="ECO:0000313" key="6">
    <source>
        <dbReference type="Proteomes" id="UP000887229"/>
    </source>
</evidence>
<keyword evidence="2" id="KW-0732">Signal</keyword>
<dbReference type="SUPFAM" id="SSF48056">
    <property type="entry name" value="Di-copper centre-containing domain"/>
    <property type="match status" value="1"/>
</dbReference>
<dbReference type="OrthoDB" id="6132182at2759"/>
<dbReference type="AlphaFoldDB" id="A0A9P8CJK2"/>
<dbReference type="GeneID" id="70297243"/>
<keyword evidence="1" id="KW-0479">Metal-binding</keyword>
<feature type="domain" description="Tyrosinase copper-binding" evidence="3">
    <location>
        <begin position="125"/>
        <end position="142"/>
    </location>
</feature>
<evidence type="ECO:0000256" key="1">
    <source>
        <dbReference type="ARBA" id="ARBA00022723"/>
    </source>
</evidence>
<dbReference type="PANTHER" id="PTHR11474:SF116">
    <property type="entry name" value="TYROSINASE"/>
    <property type="match status" value="1"/>
</dbReference>
<dbReference type="EMBL" id="MU251310">
    <property type="protein sequence ID" value="KAG9249433.1"/>
    <property type="molecule type" value="Genomic_DNA"/>
</dbReference>
<dbReference type="GO" id="GO:0016491">
    <property type="term" value="F:oxidoreductase activity"/>
    <property type="evidence" value="ECO:0007669"/>
    <property type="project" value="InterPro"/>
</dbReference>
<dbReference type="Gene3D" id="1.10.1280.10">
    <property type="entry name" value="Di-copper center containing domain from catechol oxidase"/>
    <property type="match status" value="1"/>
</dbReference>
<dbReference type="InterPro" id="IPR008922">
    <property type="entry name" value="Di-copper_centre_dom_sf"/>
</dbReference>
<dbReference type="PROSITE" id="PS00497">
    <property type="entry name" value="TYROSINASE_1"/>
    <property type="match status" value="1"/>
</dbReference>
<organism evidence="5 6">
    <name type="scientific">Emericellopsis atlantica</name>
    <dbReference type="NCBI Taxonomy" id="2614577"/>
    <lineage>
        <taxon>Eukaryota</taxon>
        <taxon>Fungi</taxon>
        <taxon>Dikarya</taxon>
        <taxon>Ascomycota</taxon>
        <taxon>Pezizomycotina</taxon>
        <taxon>Sordariomycetes</taxon>
        <taxon>Hypocreomycetidae</taxon>
        <taxon>Hypocreales</taxon>
        <taxon>Bionectriaceae</taxon>
        <taxon>Emericellopsis</taxon>
    </lineage>
</organism>
<dbReference type="GO" id="GO:0046872">
    <property type="term" value="F:metal ion binding"/>
    <property type="evidence" value="ECO:0007669"/>
    <property type="project" value="UniProtKB-KW"/>
</dbReference>
<name>A0A9P8CJK2_9HYPO</name>
<sequence length="404" mass="44409">MRFGSLALQLLPAASVVLAAPAPDTTQSALDDIASLADKALKQAETEASDNALRKREGENTCSWENVSIRREWGNLSKKERKSYTDAVLCLQEKPARTPAEVAPGAKTRFDDYVATHINQTLQIHYTGNFLAWHRYYTWLYERALRDECGYTGYQPYWDWAKSAITGMHDSPIFDGSDTSMSGDGEFIPDREEIILGKAQGLPPIYLPVGTGGGCVKSGPFKDMVVNLGPAALDLPGGLVAANPEGPLAHNPRCLKRDLTTEINRRYANASAVLANLIQPTNVYDFQMQMQGVPGSGTIGIHGGPHYSLGGDPGRDVFSSPGDPAFYLHHANIDRIWWIWQMLDPKTRQRSDQAIAGTNTFLNQPPSADTTLEDYVNYGYADGPSRQIKDLMSTLGGPFCYIYL</sequence>
<reference evidence="5" key="1">
    <citation type="journal article" date="2021" name="IMA Fungus">
        <title>Genomic characterization of three marine fungi, including Emericellopsis atlantica sp. nov. with signatures of a generalist lifestyle and marine biomass degradation.</title>
        <authorList>
            <person name="Hagestad O.C."/>
            <person name="Hou L."/>
            <person name="Andersen J.H."/>
            <person name="Hansen E.H."/>
            <person name="Altermark B."/>
            <person name="Li C."/>
            <person name="Kuhnert E."/>
            <person name="Cox R.J."/>
            <person name="Crous P.W."/>
            <person name="Spatafora J.W."/>
            <person name="Lail K."/>
            <person name="Amirebrahimi M."/>
            <person name="Lipzen A."/>
            <person name="Pangilinan J."/>
            <person name="Andreopoulos W."/>
            <person name="Hayes R.D."/>
            <person name="Ng V."/>
            <person name="Grigoriev I.V."/>
            <person name="Jackson S.A."/>
            <person name="Sutton T.D.S."/>
            <person name="Dobson A.D.W."/>
            <person name="Rama T."/>
        </authorList>
    </citation>
    <scope>NUCLEOTIDE SEQUENCE</scope>
    <source>
        <strain evidence="5">TS7</strain>
    </source>
</reference>
<dbReference type="Pfam" id="PF00264">
    <property type="entry name" value="Tyrosinase"/>
    <property type="match status" value="1"/>
</dbReference>
<dbReference type="Proteomes" id="UP000887229">
    <property type="component" value="Unassembled WGS sequence"/>
</dbReference>
<proteinExistence type="predicted"/>
<accession>A0A9P8CJK2</accession>
<keyword evidence="6" id="KW-1185">Reference proteome</keyword>